<evidence type="ECO:0000313" key="5">
    <source>
        <dbReference type="Proteomes" id="UP000313948"/>
    </source>
</evidence>
<reference evidence="4 5" key="1">
    <citation type="submission" date="2019-05" db="EMBL/GenBank/DDBJ databases">
        <title>Georgenia *** sp. nov., and Georgenia *** sp. nov., isolated from the intestinal contents of plateau pika (Ochotona curzoniae) in the Qinghai-Tibet plateau of China.</title>
        <authorList>
            <person name="Tian Z."/>
        </authorList>
    </citation>
    <scope>NUCLEOTIDE SEQUENCE [LARGE SCALE GENOMIC DNA]</scope>
    <source>
        <strain evidence="4 5">Z294</strain>
    </source>
</reference>
<keyword evidence="1 2" id="KW-0238">DNA-binding</keyword>
<accession>A0ABX5VPQ3</accession>
<dbReference type="RefSeq" id="WP_139948915.1">
    <property type="nucleotide sequence ID" value="NZ_CP040899.1"/>
</dbReference>
<protein>
    <submittedName>
        <fullName evidence="4">TetR/AcrR family transcriptional regulator</fullName>
    </submittedName>
</protein>
<dbReference type="PANTHER" id="PTHR30055:SF241">
    <property type="entry name" value="TRANSCRIPTIONAL REGULATORY PROTEIN"/>
    <property type="match status" value="1"/>
</dbReference>
<dbReference type="PRINTS" id="PR00455">
    <property type="entry name" value="HTHTETR"/>
</dbReference>
<dbReference type="Pfam" id="PF00440">
    <property type="entry name" value="TetR_N"/>
    <property type="match status" value="1"/>
</dbReference>
<organism evidence="4 5">
    <name type="scientific">Georgenia wutianyii</name>
    <dbReference type="NCBI Taxonomy" id="2585135"/>
    <lineage>
        <taxon>Bacteria</taxon>
        <taxon>Bacillati</taxon>
        <taxon>Actinomycetota</taxon>
        <taxon>Actinomycetes</taxon>
        <taxon>Micrococcales</taxon>
        <taxon>Bogoriellaceae</taxon>
        <taxon>Georgenia</taxon>
    </lineage>
</organism>
<gene>
    <name evidence="4" type="ORF">FE251_12010</name>
</gene>
<dbReference type="PROSITE" id="PS50977">
    <property type="entry name" value="HTH_TETR_2"/>
    <property type="match status" value="1"/>
</dbReference>
<dbReference type="EMBL" id="CP040899">
    <property type="protein sequence ID" value="QDB80023.1"/>
    <property type="molecule type" value="Genomic_DNA"/>
</dbReference>
<sequence length="233" mass="24974">MTDLPDPISRRDRQRQTREALVFAAREAFATDGYHGANLENIARRAGFSKGAVYSNFDGKAGLFLAVMDANMDVAFSDTWNPFDRVDEQPPPEIAGDLTHEEVTAAMAGFALATLEFIAVAARDEALADQMAQRMQRLTEAYTAVARQYRSEGDPVSVEELGALVAALDQGSGILLLGGSAAMDQRLLRTGVRRLLDPAGAADAVDDDAGGAPLHDLTVQRRIAASLTQPQQG</sequence>
<proteinExistence type="predicted"/>
<evidence type="ECO:0000256" key="1">
    <source>
        <dbReference type="ARBA" id="ARBA00023125"/>
    </source>
</evidence>
<evidence type="ECO:0000313" key="4">
    <source>
        <dbReference type="EMBL" id="QDB80023.1"/>
    </source>
</evidence>
<dbReference type="Gene3D" id="1.10.357.10">
    <property type="entry name" value="Tetracycline Repressor, domain 2"/>
    <property type="match status" value="1"/>
</dbReference>
<dbReference type="InterPro" id="IPR001647">
    <property type="entry name" value="HTH_TetR"/>
</dbReference>
<feature type="domain" description="HTH tetR-type" evidence="3">
    <location>
        <begin position="15"/>
        <end position="75"/>
    </location>
</feature>
<dbReference type="PANTHER" id="PTHR30055">
    <property type="entry name" value="HTH-TYPE TRANSCRIPTIONAL REGULATOR RUTR"/>
    <property type="match status" value="1"/>
</dbReference>
<dbReference type="Proteomes" id="UP000313948">
    <property type="component" value="Chromosome"/>
</dbReference>
<name>A0ABX5VPQ3_9MICO</name>
<evidence type="ECO:0000256" key="2">
    <source>
        <dbReference type="PROSITE-ProRule" id="PRU00335"/>
    </source>
</evidence>
<feature type="DNA-binding region" description="H-T-H motif" evidence="2">
    <location>
        <begin position="38"/>
        <end position="57"/>
    </location>
</feature>
<dbReference type="InterPro" id="IPR050109">
    <property type="entry name" value="HTH-type_TetR-like_transc_reg"/>
</dbReference>
<evidence type="ECO:0000259" key="3">
    <source>
        <dbReference type="PROSITE" id="PS50977"/>
    </source>
</evidence>
<dbReference type="SUPFAM" id="SSF46689">
    <property type="entry name" value="Homeodomain-like"/>
    <property type="match status" value="1"/>
</dbReference>
<keyword evidence="5" id="KW-1185">Reference proteome</keyword>
<dbReference type="InterPro" id="IPR009057">
    <property type="entry name" value="Homeodomain-like_sf"/>
</dbReference>